<evidence type="ECO:0000259" key="4">
    <source>
        <dbReference type="PROSITE" id="PS50994"/>
    </source>
</evidence>
<dbReference type="PANTHER" id="PTHR33116">
    <property type="entry name" value="REVERSE TRANSCRIPTASE ZINC-BINDING DOMAIN-CONTAINING PROTEIN-RELATED-RELATED"/>
    <property type="match status" value="1"/>
</dbReference>
<name>A0A2Z6NPN1_TRISU</name>
<dbReference type="Pfam" id="PF14392">
    <property type="entry name" value="zf-CCHC_4"/>
    <property type="match status" value="1"/>
</dbReference>
<dbReference type="InterPro" id="IPR044730">
    <property type="entry name" value="RNase_H-like_dom_plant"/>
</dbReference>
<dbReference type="SUPFAM" id="SSF53098">
    <property type="entry name" value="Ribonuclease H-like"/>
    <property type="match status" value="2"/>
</dbReference>
<dbReference type="Pfam" id="PF17921">
    <property type="entry name" value="Integrase_H2C2"/>
    <property type="match status" value="1"/>
</dbReference>
<sequence>MSTRVQKLKRSSEAQRHSDAYKSSEAIWWVALQDIPLFHVNFWVQIHDVTIGMMLETVGKGLVNYIGEFVVYDKNNNTSFWRKYMRFKYEKLSLFCFVCGRLGHTENKCEVKYAMERDDGRRSWSNEIKAEVRRPGGRVGSRWLHEEGRNMADVDASNTSGEGGSQQTRPTQTNVASPRESRGPENGGIVSTVRGHIPPLRPAAVRQSSSIQGSFMEAPVVTLVTNRPILAITNDNTTTTQLTTTPALNDGNQLDPDDMDTQSWQFPGLPGLMIILSWNCRGLGGPSAIPNLKKLARGHKPDILFLSETLSHNRHIESIRVMLGFDSYLAIDVEGRSGVEDEQWGEWRLTCYYGYPKRSRRRAAWDLLRVLVSDCDLTYIPIEGHPFTWIKSRGTPHVIEERLDRDMASTSWLQLFPQVRLTNLLASHSDHSPILLQCFDECVWRMNELRGIQDEEGSIQYQELSERHATLLILEEGYWKQRAKMHWLQEGDMHTRFFHMSATVRSKKKKVTTLIADNGTEAHTQEELCEVAKSYFDTLFKPRVGDHDPVLNLIQPRVTDDDNFVLTAPITKVEIQHCFRYIQTNLLVQMGLIQLSIRVLANRLKCCLDKCVSQEQSAFVEGRSILDNALIATEVIHALKWKTKGRRGELALKIDISNAYDKVDWGFLRGVMTKMGIADVWIRWVMMCVSSVNYSAVGRGDLHGVRICRGAPEVSHILFADDYFLFCRANVAEVNELMRILHTYETASGQEVNLVKSEVFISRNMSQAAKEDLSRILGVKLVLGTGICLGLPSMVGRSKKAIISYIKDRIWKRINSWRGRALSKACKEIMIKSVLQAIPSYVMSMFILPASLIDDIEKMINAFWWRGGSTNNNNNTKGIHWLAWERLACPKAHGGLGFCNFEAFNKAMVTKQVWNIVQNPNSLVAKLIKASYFPHSSLFEAPLGYNPSFAWRSMWQARQILSLGCRWRIGSGDNILVMHDPWLRGSANRWVPSPQPASVYQLSVRDLLHENYKAWNIVKVRNLFSRDVAEKILETPLVSSVRSDKYHVVGNWNGIWKAQAPHKARHLLWRLCRGCLLTRSRLLERRVECTLNCPVCDEEIEDELHIFFRCAVARESWSAAGLSSVLHNAMYQQTNVMDRIFAVCCNESSDTVGRVAMLLWCIWHNRNDKLWNDNVQMPRQIGRHVFDAWNDWYSVHKLQGNNVSGTTEVVLVRWEKPALDWVKCNVDVAFVSGSGRTSVGLCFRDNSGHFMAGMTQWQQTMISFVEGEAWALLLAMEEARHRGLDRVQFESDSKVLIEAIHMKRRGKRIWLLIVLLLGRPILGLASIDLRLFPYLVFNEMHPHVITGVTNIGLRREKMRWKDEIKSYNFHVEARTQFAAQVCQPIIFKLEYAARAAHSVFTHCRTEKRLLHFYGELNLLLIHRCRELVLDSGDALSRKSLHMSSLMARELELIEEFRDLSLVCEVTSNSVKLGMLKLTNPFLEKIRECQKEDENDFKIDENVKFRGRVCVPNVPELKKMIFDEGHKSGLSIHPRLVKMYQDLKKLFWWPRMKKEIAEYVYACLVCQKSKIEHQKPSGLPKTAKGNEVIWVLVDRLTKSAHFIAIKIGTLVPRLAEIYVEQIIRLHGIPSSIVSDRDPKFTSRFWESLQEALGTKLRLSSAYHPQTDGQSERTIQSLEDLLRACVLEQGETLYGRRCRTPLCWYESGENVVLGPDIVQETTEKIRMIQEKMKASQSRQKSCHDKKRKDVEFQEGDHVFLRVTSTTGVGRALKSKKLTSKFIGPYQISERIGKVAYRIALSVTLSNLHDVFHVSQLRKYVSDPSHVIESDDIQVKDNLTIETIPLRIEGREVKKLRNKEITSVKVIWGRPVGENATWELESKMKSSYPDLFPGSARKLAESCRCSPKILKCSVFVAGELAGRQSARKFAESRRCSPENPECSVFVTQEFARLHRARYPDLEIIL</sequence>
<protein>
    <submittedName>
        <fullName evidence="5">Uncharacterized protein</fullName>
    </submittedName>
</protein>
<proteinExistence type="predicted"/>
<dbReference type="GO" id="GO:0004523">
    <property type="term" value="F:RNA-DNA hybrid ribonuclease activity"/>
    <property type="evidence" value="ECO:0007669"/>
    <property type="project" value="InterPro"/>
</dbReference>
<dbReference type="Pfam" id="PF13456">
    <property type="entry name" value="RVT_3"/>
    <property type="match status" value="1"/>
</dbReference>
<dbReference type="InterPro" id="IPR036397">
    <property type="entry name" value="RNaseH_sf"/>
</dbReference>
<evidence type="ECO:0000256" key="2">
    <source>
        <dbReference type="SAM" id="MobiDB-lite"/>
    </source>
</evidence>
<dbReference type="Proteomes" id="UP000242715">
    <property type="component" value="Unassembled WGS sequence"/>
</dbReference>
<dbReference type="InterPro" id="IPR025836">
    <property type="entry name" value="Zn_knuckle_CX2CX4HX4C"/>
</dbReference>
<dbReference type="CDD" id="cd06222">
    <property type="entry name" value="RNase_H_like"/>
    <property type="match status" value="1"/>
</dbReference>
<feature type="domain" description="Integrase catalytic" evidence="4">
    <location>
        <begin position="1563"/>
        <end position="1681"/>
    </location>
</feature>
<feature type="domain" description="CCHC-type" evidence="3">
    <location>
        <begin position="96"/>
        <end position="109"/>
    </location>
</feature>
<dbReference type="Gene3D" id="3.60.10.10">
    <property type="entry name" value="Endonuclease/exonuclease/phosphatase"/>
    <property type="match status" value="1"/>
</dbReference>
<dbReference type="InterPro" id="IPR001584">
    <property type="entry name" value="Integrase_cat-core"/>
</dbReference>
<organism evidence="5 6">
    <name type="scientific">Trifolium subterraneum</name>
    <name type="common">Subterranean clover</name>
    <dbReference type="NCBI Taxonomy" id="3900"/>
    <lineage>
        <taxon>Eukaryota</taxon>
        <taxon>Viridiplantae</taxon>
        <taxon>Streptophyta</taxon>
        <taxon>Embryophyta</taxon>
        <taxon>Tracheophyta</taxon>
        <taxon>Spermatophyta</taxon>
        <taxon>Magnoliopsida</taxon>
        <taxon>eudicotyledons</taxon>
        <taxon>Gunneridae</taxon>
        <taxon>Pentapetalae</taxon>
        <taxon>rosids</taxon>
        <taxon>fabids</taxon>
        <taxon>Fabales</taxon>
        <taxon>Fabaceae</taxon>
        <taxon>Papilionoideae</taxon>
        <taxon>50 kb inversion clade</taxon>
        <taxon>NPAAA clade</taxon>
        <taxon>Hologalegina</taxon>
        <taxon>IRL clade</taxon>
        <taxon>Trifolieae</taxon>
        <taxon>Trifolium</taxon>
    </lineage>
</organism>
<keyword evidence="1" id="KW-0862">Zinc</keyword>
<dbReference type="InterPro" id="IPR026960">
    <property type="entry name" value="RVT-Znf"/>
</dbReference>
<keyword evidence="1" id="KW-0479">Metal-binding</keyword>
<accession>A0A2Z6NPN1</accession>
<dbReference type="InterPro" id="IPR056924">
    <property type="entry name" value="SH3_Tf2-1"/>
</dbReference>
<evidence type="ECO:0000313" key="6">
    <source>
        <dbReference type="Proteomes" id="UP000242715"/>
    </source>
</evidence>
<gene>
    <name evidence="5" type="ORF">TSUD_401330</name>
</gene>
<keyword evidence="6" id="KW-1185">Reference proteome</keyword>
<feature type="compositionally biased region" description="Basic and acidic residues" evidence="2">
    <location>
        <begin position="143"/>
        <end position="152"/>
    </location>
</feature>
<feature type="region of interest" description="Disordered" evidence="2">
    <location>
        <begin position="136"/>
        <end position="195"/>
    </location>
</feature>
<dbReference type="InterPro" id="IPR001878">
    <property type="entry name" value="Znf_CCHC"/>
</dbReference>
<dbReference type="InterPro" id="IPR012337">
    <property type="entry name" value="RNaseH-like_sf"/>
</dbReference>
<feature type="compositionally biased region" description="Polar residues" evidence="2">
    <location>
        <begin position="156"/>
        <end position="176"/>
    </location>
</feature>
<dbReference type="InterPro" id="IPR041588">
    <property type="entry name" value="Integrase_H2C2"/>
</dbReference>
<keyword evidence="1" id="KW-0863">Zinc-finger</keyword>
<dbReference type="PROSITE" id="PS50158">
    <property type="entry name" value="ZF_CCHC"/>
    <property type="match status" value="1"/>
</dbReference>
<evidence type="ECO:0000313" key="5">
    <source>
        <dbReference type="EMBL" id="GAU46011.1"/>
    </source>
</evidence>
<dbReference type="CDD" id="cd01650">
    <property type="entry name" value="RT_nLTR_like"/>
    <property type="match status" value="1"/>
</dbReference>
<dbReference type="PROSITE" id="PS50994">
    <property type="entry name" value="INTEGRASE"/>
    <property type="match status" value="1"/>
</dbReference>
<dbReference type="GO" id="GO:0015074">
    <property type="term" value="P:DNA integration"/>
    <property type="evidence" value="ECO:0007669"/>
    <property type="project" value="InterPro"/>
</dbReference>
<dbReference type="GO" id="GO:0003676">
    <property type="term" value="F:nucleic acid binding"/>
    <property type="evidence" value="ECO:0007669"/>
    <property type="project" value="InterPro"/>
</dbReference>
<dbReference type="InterPro" id="IPR002156">
    <property type="entry name" value="RNaseH_domain"/>
</dbReference>
<dbReference type="PANTHER" id="PTHR33116:SF86">
    <property type="entry name" value="REVERSE TRANSCRIPTASE DOMAIN-CONTAINING PROTEIN"/>
    <property type="match status" value="1"/>
</dbReference>
<dbReference type="Gene3D" id="3.30.420.10">
    <property type="entry name" value="Ribonuclease H-like superfamily/Ribonuclease H"/>
    <property type="match status" value="2"/>
</dbReference>
<reference evidence="6" key="1">
    <citation type="journal article" date="2017" name="Front. Plant Sci.">
        <title>Climate Clever Clovers: New Paradigm to Reduce the Environmental Footprint of Ruminants by Breeding Low Methanogenic Forages Utilizing Haplotype Variation.</title>
        <authorList>
            <person name="Kaur P."/>
            <person name="Appels R."/>
            <person name="Bayer P.E."/>
            <person name="Keeble-Gagnere G."/>
            <person name="Wang J."/>
            <person name="Hirakawa H."/>
            <person name="Shirasawa K."/>
            <person name="Vercoe P."/>
            <person name="Stefanova K."/>
            <person name="Durmic Z."/>
            <person name="Nichols P."/>
            <person name="Revell C."/>
            <person name="Isobe S.N."/>
            <person name="Edwards D."/>
            <person name="Erskine W."/>
        </authorList>
    </citation>
    <scope>NUCLEOTIDE SEQUENCE [LARGE SCALE GENOMIC DNA]</scope>
    <source>
        <strain evidence="6">cv. Daliak</strain>
    </source>
</reference>
<dbReference type="SUPFAM" id="SSF56219">
    <property type="entry name" value="DNase I-like"/>
    <property type="match status" value="1"/>
</dbReference>
<dbReference type="Pfam" id="PF13966">
    <property type="entry name" value="zf-RVT"/>
    <property type="match status" value="1"/>
</dbReference>
<dbReference type="Pfam" id="PF24626">
    <property type="entry name" value="SH3_Tf2-1"/>
    <property type="match status" value="1"/>
</dbReference>
<dbReference type="InterPro" id="IPR036691">
    <property type="entry name" value="Endo/exonu/phosph_ase_sf"/>
</dbReference>
<dbReference type="Gene3D" id="1.10.340.70">
    <property type="match status" value="1"/>
</dbReference>
<evidence type="ECO:0000256" key="1">
    <source>
        <dbReference type="PROSITE-ProRule" id="PRU00047"/>
    </source>
</evidence>
<dbReference type="EMBL" id="DF974169">
    <property type="protein sequence ID" value="GAU46011.1"/>
    <property type="molecule type" value="Genomic_DNA"/>
</dbReference>
<evidence type="ECO:0000259" key="3">
    <source>
        <dbReference type="PROSITE" id="PS50158"/>
    </source>
</evidence>
<dbReference type="GO" id="GO:0008270">
    <property type="term" value="F:zinc ion binding"/>
    <property type="evidence" value="ECO:0007669"/>
    <property type="project" value="UniProtKB-KW"/>
</dbReference>